<dbReference type="EMBL" id="LCTV02000002">
    <property type="protein sequence ID" value="PRQ76956.1"/>
    <property type="molecule type" value="Genomic_DNA"/>
</dbReference>
<protein>
    <submittedName>
        <fullName evidence="2">Uncharacterized protein</fullName>
    </submittedName>
</protein>
<feature type="compositionally biased region" description="Basic and acidic residues" evidence="1">
    <location>
        <begin position="48"/>
        <end position="59"/>
    </location>
</feature>
<evidence type="ECO:0000313" key="3">
    <source>
        <dbReference type="Proteomes" id="UP000239560"/>
    </source>
</evidence>
<dbReference type="Proteomes" id="UP000239560">
    <property type="component" value="Unassembled WGS sequence"/>
</dbReference>
<gene>
    <name evidence="2" type="ORF">AAT19DRAFT_12374</name>
</gene>
<name>A0A2T0AG31_RHOTO</name>
<evidence type="ECO:0000313" key="2">
    <source>
        <dbReference type="EMBL" id="PRQ76956.1"/>
    </source>
</evidence>
<comment type="caution">
    <text evidence="2">The sequence shown here is derived from an EMBL/GenBank/DDBJ whole genome shotgun (WGS) entry which is preliminary data.</text>
</comment>
<accession>A0A2T0AG31</accession>
<dbReference type="AlphaFoldDB" id="A0A2T0AG31"/>
<sequence length="110" mass="12055">MSATFDTPARSTAKLPEAPAAAHVEQEPAVASPSNSNEQAKEDEEVEGEKSDHDQEEQKSAGIFPCVSEEREGGFHAVSLISGIPLCSPYPSEEQIRRRYEEEAELGLRR</sequence>
<feature type="region of interest" description="Disordered" evidence="1">
    <location>
        <begin position="1"/>
        <end position="62"/>
    </location>
</feature>
<organism evidence="2 3">
    <name type="scientific">Rhodotorula toruloides</name>
    <name type="common">Yeast</name>
    <name type="synonym">Rhodosporidium toruloides</name>
    <dbReference type="NCBI Taxonomy" id="5286"/>
    <lineage>
        <taxon>Eukaryota</taxon>
        <taxon>Fungi</taxon>
        <taxon>Dikarya</taxon>
        <taxon>Basidiomycota</taxon>
        <taxon>Pucciniomycotina</taxon>
        <taxon>Microbotryomycetes</taxon>
        <taxon>Sporidiobolales</taxon>
        <taxon>Sporidiobolaceae</taxon>
        <taxon>Rhodotorula</taxon>
    </lineage>
</organism>
<proteinExistence type="predicted"/>
<evidence type="ECO:0000256" key="1">
    <source>
        <dbReference type="SAM" id="MobiDB-lite"/>
    </source>
</evidence>
<reference evidence="2 3" key="1">
    <citation type="journal article" date="2018" name="Elife">
        <title>Functional genomics of lipid metabolism in the oleaginous yeast Rhodosporidium toruloides.</title>
        <authorList>
            <person name="Coradetti S.T."/>
            <person name="Pinel D."/>
            <person name="Geiselman G."/>
            <person name="Ito M."/>
            <person name="Mondo S."/>
            <person name="Reilly M.C."/>
            <person name="Cheng Y.F."/>
            <person name="Bauer S."/>
            <person name="Grigoriev I."/>
            <person name="Gladden J.M."/>
            <person name="Simmons B.A."/>
            <person name="Brem R."/>
            <person name="Arkin A.P."/>
            <person name="Skerker J.M."/>
        </authorList>
    </citation>
    <scope>NUCLEOTIDE SEQUENCE [LARGE SCALE GENOMIC DNA]</scope>
    <source>
        <strain evidence="2 3">NBRC 0880</strain>
    </source>
</reference>
<dbReference type="OrthoDB" id="10504562at2759"/>